<reference evidence="1" key="2">
    <citation type="submission" date="2022-10" db="EMBL/GenBank/DDBJ databases">
        <authorList>
            <person name="Ngo T.-E."/>
        </authorList>
    </citation>
    <scope>NUCLEOTIDE SEQUENCE</scope>
    <source>
        <strain evidence="1">JHB</strain>
    </source>
</reference>
<accession>A0A9Q9SSQ6</accession>
<dbReference type="AlphaFoldDB" id="A0A9Q9SSQ6"/>
<organism evidence="1">
    <name type="scientific">Moorena producens (strain JHB)</name>
    <dbReference type="NCBI Taxonomy" id="1454205"/>
    <lineage>
        <taxon>Bacteria</taxon>
        <taxon>Bacillati</taxon>
        <taxon>Cyanobacteriota</taxon>
        <taxon>Cyanophyceae</taxon>
        <taxon>Coleofasciculales</taxon>
        <taxon>Coleofasciculaceae</taxon>
        <taxon>Moorena</taxon>
    </lineage>
</organism>
<proteinExistence type="predicted"/>
<dbReference type="EMBL" id="CP017708">
    <property type="protein sequence ID" value="WAN68969.1"/>
    <property type="molecule type" value="Genomic_DNA"/>
</dbReference>
<evidence type="ECO:0000313" key="1">
    <source>
        <dbReference type="EMBL" id="WAN68969.1"/>
    </source>
</evidence>
<dbReference type="Proteomes" id="UP000176944">
    <property type="component" value="Chromosome"/>
</dbReference>
<sequence length="130" mass="14108">MILRVFRCAFRRRIKFATGRTCRMGILVELASCQFHAYCQTGRMPTLLRLMPILSGGQDAHSTAIDANIVGRAGCPLYWNSAGRMPTLLLFSGMGILRGTGILPVSCLFSGGQDAHSTAIHSKTDATPHL</sequence>
<name>A0A9Q9SSQ6_MOOP1</name>
<gene>
    <name evidence="1" type="ORF">BJP36_42175</name>
</gene>
<reference evidence="1" key="1">
    <citation type="journal article" date="2017" name="Proc. Natl. Acad. Sci. U.S.A.">
        <title>Comparative genomics uncovers the prolific and distinctive metabolic potential of the cyanobacterial genus Moorea.</title>
        <authorList>
            <person name="Leao T."/>
            <person name="Castelao G."/>
            <person name="Korobeynikov A."/>
            <person name="Monroe E.A."/>
            <person name="Podell S."/>
            <person name="Glukhov E."/>
            <person name="Allen E.E."/>
            <person name="Gerwick W.H."/>
            <person name="Gerwick L."/>
        </authorList>
    </citation>
    <scope>NUCLEOTIDE SEQUENCE</scope>
    <source>
        <strain evidence="1">JHB</strain>
    </source>
</reference>
<protein>
    <submittedName>
        <fullName evidence="1">Uncharacterized protein</fullName>
    </submittedName>
</protein>